<keyword evidence="2" id="KW-1185">Reference proteome</keyword>
<protein>
    <submittedName>
        <fullName evidence="1">Uncharacterized protein</fullName>
    </submittedName>
</protein>
<evidence type="ECO:0000313" key="1">
    <source>
        <dbReference type="EMBL" id="KAL2345143.1"/>
    </source>
</evidence>
<evidence type="ECO:0000313" key="2">
    <source>
        <dbReference type="Proteomes" id="UP001603857"/>
    </source>
</evidence>
<proteinExistence type="predicted"/>
<reference evidence="1 2" key="1">
    <citation type="submission" date="2024-08" db="EMBL/GenBank/DDBJ databases">
        <title>Insights into the chromosomal genome structure of Flemingia macrophylla.</title>
        <authorList>
            <person name="Ding Y."/>
            <person name="Zhao Y."/>
            <person name="Bi W."/>
            <person name="Wu M."/>
            <person name="Zhao G."/>
            <person name="Gong Y."/>
            <person name="Li W."/>
            <person name="Zhang P."/>
        </authorList>
    </citation>
    <scope>NUCLEOTIDE SEQUENCE [LARGE SCALE GENOMIC DNA]</scope>
    <source>
        <strain evidence="1">DYQJB</strain>
        <tissue evidence="1">Leaf</tissue>
    </source>
</reference>
<dbReference type="AlphaFoldDB" id="A0ABD1NB17"/>
<accession>A0ABD1NB17</accession>
<comment type="caution">
    <text evidence="1">The sequence shown here is derived from an EMBL/GenBank/DDBJ whole genome shotgun (WGS) entry which is preliminary data.</text>
</comment>
<dbReference type="Proteomes" id="UP001603857">
    <property type="component" value="Unassembled WGS sequence"/>
</dbReference>
<sequence>MDDKHLTLSSYVIPLVSLGYRHNLLLSSHSSVPLHPLEVRVPSSPRDFNDHTVSCFKRTLYHCIRKYEPR</sequence>
<dbReference type="EMBL" id="JBGMDY010000002">
    <property type="protein sequence ID" value="KAL2345143.1"/>
    <property type="molecule type" value="Genomic_DNA"/>
</dbReference>
<name>A0ABD1NB17_9FABA</name>
<organism evidence="1 2">
    <name type="scientific">Flemingia macrophylla</name>
    <dbReference type="NCBI Taxonomy" id="520843"/>
    <lineage>
        <taxon>Eukaryota</taxon>
        <taxon>Viridiplantae</taxon>
        <taxon>Streptophyta</taxon>
        <taxon>Embryophyta</taxon>
        <taxon>Tracheophyta</taxon>
        <taxon>Spermatophyta</taxon>
        <taxon>Magnoliopsida</taxon>
        <taxon>eudicotyledons</taxon>
        <taxon>Gunneridae</taxon>
        <taxon>Pentapetalae</taxon>
        <taxon>rosids</taxon>
        <taxon>fabids</taxon>
        <taxon>Fabales</taxon>
        <taxon>Fabaceae</taxon>
        <taxon>Papilionoideae</taxon>
        <taxon>50 kb inversion clade</taxon>
        <taxon>NPAAA clade</taxon>
        <taxon>indigoferoid/millettioid clade</taxon>
        <taxon>Phaseoleae</taxon>
        <taxon>Flemingia</taxon>
    </lineage>
</organism>
<gene>
    <name evidence="1" type="ORF">Fmac_006428</name>
</gene>